<evidence type="ECO:0000313" key="2">
    <source>
        <dbReference type="EMBL" id="JAC13677.1"/>
    </source>
</evidence>
<feature type="region of interest" description="Disordered" evidence="1">
    <location>
        <begin position="183"/>
        <end position="216"/>
    </location>
</feature>
<feature type="compositionally biased region" description="Polar residues" evidence="1">
    <location>
        <begin position="183"/>
        <end position="194"/>
    </location>
</feature>
<name>A0A023EX00_TRIIF</name>
<feature type="compositionally biased region" description="Polar residues" evidence="1">
    <location>
        <begin position="327"/>
        <end position="342"/>
    </location>
</feature>
<feature type="compositionally biased region" description="Polar residues" evidence="1">
    <location>
        <begin position="232"/>
        <end position="242"/>
    </location>
</feature>
<dbReference type="EMBL" id="GBBI01005035">
    <property type="protein sequence ID" value="JAC13677.1"/>
    <property type="molecule type" value="mRNA"/>
</dbReference>
<accession>A0A023EX00</accession>
<evidence type="ECO:0000256" key="1">
    <source>
        <dbReference type="SAM" id="MobiDB-lite"/>
    </source>
</evidence>
<reference evidence="2" key="1">
    <citation type="journal article" date="2014" name="PLoS Negl. Trop. Dis.">
        <title>An updated insight into the Sialotranscriptome of Triatoma infestans: developmental stage and geographic variations.</title>
        <authorList>
            <person name="Schwarz A."/>
            <person name="Medrano-Mercado N."/>
            <person name="Schaub G.A."/>
            <person name="Struchiner C.J."/>
            <person name="Bargues M.D."/>
            <person name="Levy M.Z."/>
            <person name="Ribeiro J.M."/>
        </authorList>
    </citation>
    <scope>NUCLEOTIDE SEQUENCE</scope>
    <source>
        <strain evidence="2">Chile</strain>
        <tissue evidence="2">Salivary glands</tissue>
    </source>
</reference>
<dbReference type="AlphaFoldDB" id="A0A023EX00"/>
<protein>
    <submittedName>
        <fullName evidence="2">Putative viral protein found in triatoma</fullName>
    </submittedName>
</protein>
<feature type="compositionally biased region" description="Polar residues" evidence="1">
    <location>
        <begin position="248"/>
        <end position="275"/>
    </location>
</feature>
<feature type="region of interest" description="Disordered" evidence="1">
    <location>
        <begin position="230"/>
        <end position="275"/>
    </location>
</feature>
<feature type="compositionally biased region" description="Polar residues" evidence="1">
    <location>
        <begin position="202"/>
        <end position="216"/>
    </location>
</feature>
<sequence>VLKKEYLNMIPEFSGEPTLLNRFISVCDKLVNKFYVKDNPGDFQNEYLFSTIVTKIKGPALEVVTSSNCTTWANLKSTLLTSYLDRRDCFTLNIEMAELKQGKHETPFEFYERIQKLLNLQIAYFVNTMPDASPILIDYAKNLALRVLLRGLQEPLGSLMRTKNPTSLVNALNMLTNDFQFKINQPSPPVNTKRNYPHLQRNIPSRPNHLQNPDFYQSFPYSQPTYVYRSPFPSNNQISPKSNHPLPSRNSYYPQQQAQKSPQPIPMSISTRNTNEPIRKHPKLYQMTGQQTNHTSPTENQNQEMTNEEWHNISHLQNLQLDDLQDPNYSVTDEPEGQTNRNKALGKNHFLG</sequence>
<organism evidence="2">
    <name type="scientific">Triatoma infestans</name>
    <name type="common">Assassin bug</name>
    <dbReference type="NCBI Taxonomy" id="30076"/>
    <lineage>
        <taxon>Eukaryota</taxon>
        <taxon>Metazoa</taxon>
        <taxon>Ecdysozoa</taxon>
        <taxon>Arthropoda</taxon>
        <taxon>Hexapoda</taxon>
        <taxon>Insecta</taxon>
        <taxon>Pterygota</taxon>
        <taxon>Neoptera</taxon>
        <taxon>Paraneoptera</taxon>
        <taxon>Hemiptera</taxon>
        <taxon>Heteroptera</taxon>
        <taxon>Panheteroptera</taxon>
        <taxon>Cimicomorpha</taxon>
        <taxon>Reduviidae</taxon>
        <taxon>Triatominae</taxon>
        <taxon>Triatoma</taxon>
    </lineage>
</organism>
<proteinExistence type="evidence at transcript level"/>
<feature type="non-terminal residue" evidence="2">
    <location>
        <position position="1"/>
    </location>
</feature>
<feature type="region of interest" description="Disordered" evidence="1">
    <location>
        <begin position="325"/>
        <end position="352"/>
    </location>
</feature>